<keyword evidence="1" id="KW-0812">Transmembrane</keyword>
<gene>
    <name evidence="2" type="ORF">L345_04699</name>
</gene>
<keyword evidence="1" id="KW-1133">Transmembrane helix</keyword>
<organism evidence="2 3">
    <name type="scientific">Ophiophagus hannah</name>
    <name type="common">King cobra</name>
    <name type="synonym">Naja hannah</name>
    <dbReference type="NCBI Taxonomy" id="8665"/>
    <lineage>
        <taxon>Eukaryota</taxon>
        <taxon>Metazoa</taxon>
        <taxon>Chordata</taxon>
        <taxon>Craniata</taxon>
        <taxon>Vertebrata</taxon>
        <taxon>Euteleostomi</taxon>
        <taxon>Lepidosauria</taxon>
        <taxon>Squamata</taxon>
        <taxon>Bifurcata</taxon>
        <taxon>Unidentata</taxon>
        <taxon>Episquamata</taxon>
        <taxon>Toxicofera</taxon>
        <taxon>Serpentes</taxon>
        <taxon>Colubroidea</taxon>
        <taxon>Elapidae</taxon>
        <taxon>Elapinae</taxon>
        <taxon>Ophiophagus</taxon>
    </lineage>
</organism>
<protein>
    <recommendedName>
        <fullName evidence="4">Transmembrane protein</fullName>
    </recommendedName>
</protein>
<comment type="caution">
    <text evidence="2">The sequence shown here is derived from an EMBL/GenBank/DDBJ whole genome shotgun (WGS) entry which is preliminary data.</text>
</comment>
<evidence type="ECO:0000256" key="1">
    <source>
        <dbReference type="SAM" id="Phobius"/>
    </source>
</evidence>
<accession>V8P685</accession>
<evidence type="ECO:0000313" key="2">
    <source>
        <dbReference type="EMBL" id="ETE69486.1"/>
    </source>
</evidence>
<name>V8P685_OPHHA</name>
<sequence length="170" mass="19186">MRQAMLHWNKKLANNKHARAGRNMKSVTVQRKQTTGSQAGARGSNEVNLPQRVKKPSPSKWSKWELMAIVGSIFLLLYIVLCYESFHFHVAHMYAHLGYPNAQHIVGQRYLKAAEKGHPHSSFNLAVGKLKNMTTGLEDRDVEKLLNVAAGHGVQEAQNLLDNIRNRQLP</sequence>
<feature type="transmembrane region" description="Helical" evidence="1">
    <location>
        <begin position="64"/>
        <end position="81"/>
    </location>
</feature>
<feature type="non-terminal residue" evidence="2">
    <location>
        <position position="1"/>
    </location>
</feature>
<keyword evidence="3" id="KW-1185">Reference proteome</keyword>
<dbReference type="EMBL" id="AZIM01000751">
    <property type="protein sequence ID" value="ETE69486.1"/>
    <property type="molecule type" value="Genomic_DNA"/>
</dbReference>
<keyword evidence="1" id="KW-0472">Membrane</keyword>
<dbReference type="AlphaFoldDB" id="V8P685"/>
<proteinExistence type="predicted"/>
<evidence type="ECO:0008006" key="4">
    <source>
        <dbReference type="Google" id="ProtNLM"/>
    </source>
</evidence>
<dbReference type="Proteomes" id="UP000018936">
    <property type="component" value="Unassembled WGS sequence"/>
</dbReference>
<dbReference type="OrthoDB" id="2384430at2759"/>
<evidence type="ECO:0000313" key="3">
    <source>
        <dbReference type="Proteomes" id="UP000018936"/>
    </source>
</evidence>
<reference evidence="2 3" key="1">
    <citation type="journal article" date="2013" name="Proc. Natl. Acad. Sci. U.S.A.">
        <title>The king cobra genome reveals dynamic gene evolution and adaptation in the snake venom system.</title>
        <authorList>
            <person name="Vonk F.J."/>
            <person name="Casewell N.R."/>
            <person name="Henkel C.V."/>
            <person name="Heimberg A.M."/>
            <person name="Jansen H.J."/>
            <person name="McCleary R.J."/>
            <person name="Kerkkamp H.M."/>
            <person name="Vos R.A."/>
            <person name="Guerreiro I."/>
            <person name="Calvete J.J."/>
            <person name="Wuster W."/>
            <person name="Woods A.E."/>
            <person name="Logan J.M."/>
            <person name="Harrison R.A."/>
            <person name="Castoe T.A."/>
            <person name="de Koning A.P."/>
            <person name="Pollock D.D."/>
            <person name="Yandell M."/>
            <person name="Calderon D."/>
            <person name="Renjifo C."/>
            <person name="Currier R.B."/>
            <person name="Salgado D."/>
            <person name="Pla D."/>
            <person name="Sanz L."/>
            <person name="Hyder A.S."/>
            <person name="Ribeiro J.M."/>
            <person name="Arntzen J.W."/>
            <person name="van den Thillart G.E."/>
            <person name="Boetzer M."/>
            <person name="Pirovano W."/>
            <person name="Dirks R.P."/>
            <person name="Spaink H.P."/>
            <person name="Duboule D."/>
            <person name="McGlinn E."/>
            <person name="Kini R.M."/>
            <person name="Richardson M.K."/>
        </authorList>
    </citation>
    <scope>NUCLEOTIDE SEQUENCE</scope>
    <source>
        <tissue evidence="2">Blood</tissue>
    </source>
</reference>